<name>A0ACB7HIN0_MANES</name>
<gene>
    <name evidence="1" type="ORF">MANES_06G048100v8</name>
</gene>
<protein>
    <submittedName>
        <fullName evidence="1">Uncharacterized protein</fullName>
    </submittedName>
</protein>
<sequence length="160" mass="18558">MDLYTRARVLWYTEISSLTRMSILCRSFSTFTSFAYGRLPQNHFRLSILRLNGSYFEVEVSMMASVGELKKAVEDVFSYSTEDDNSHHNISWSHVWSQFCLCYGDQKLVDDNTYIRSLGIKDGDQLYFIRDLTITNCTEANRQAKEQYDGCGQYSMIAND</sequence>
<comment type="caution">
    <text evidence="1">The sequence shown here is derived from an EMBL/GenBank/DDBJ whole genome shotgun (WGS) entry which is preliminary data.</text>
</comment>
<proteinExistence type="predicted"/>
<evidence type="ECO:0000313" key="2">
    <source>
        <dbReference type="Proteomes" id="UP000091857"/>
    </source>
</evidence>
<dbReference type="EMBL" id="CM004392">
    <property type="protein sequence ID" value="KAG8652036.1"/>
    <property type="molecule type" value="Genomic_DNA"/>
</dbReference>
<evidence type="ECO:0000313" key="1">
    <source>
        <dbReference type="EMBL" id="KAG8652036.1"/>
    </source>
</evidence>
<dbReference type="Proteomes" id="UP000091857">
    <property type="component" value="Chromosome 6"/>
</dbReference>
<keyword evidence="2" id="KW-1185">Reference proteome</keyword>
<organism evidence="1 2">
    <name type="scientific">Manihot esculenta</name>
    <name type="common">Cassava</name>
    <name type="synonym">Jatropha manihot</name>
    <dbReference type="NCBI Taxonomy" id="3983"/>
    <lineage>
        <taxon>Eukaryota</taxon>
        <taxon>Viridiplantae</taxon>
        <taxon>Streptophyta</taxon>
        <taxon>Embryophyta</taxon>
        <taxon>Tracheophyta</taxon>
        <taxon>Spermatophyta</taxon>
        <taxon>Magnoliopsida</taxon>
        <taxon>eudicotyledons</taxon>
        <taxon>Gunneridae</taxon>
        <taxon>Pentapetalae</taxon>
        <taxon>rosids</taxon>
        <taxon>fabids</taxon>
        <taxon>Malpighiales</taxon>
        <taxon>Euphorbiaceae</taxon>
        <taxon>Crotonoideae</taxon>
        <taxon>Manihoteae</taxon>
        <taxon>Manihot</taxon>
    </lineage>
</organism>
<accession>A0ACB7HIN0</accession>
<reference evidence="2" key="1">
    <citation type="journal article" date="2016" name="Nat. Biotechnol.">
        <title>Sequencing wild and cultivated cassava and related species reveals extensive interspecific hybridization and genetic diversity.</title>
        <authorList>
            <person name="Bredeson J.V."/>
            <person name="Lyons J.B."/>
            <person name="Prochnik S.E."/>
            <person name="Wu G.A."/>
            <person name="Ha C.M."/>
            <person name="Edsinger-Gonzales E."/>
            <person name="Grimwood J."/>
            <person name="Schmutz J."/>
            <person name="Rabbi I.Y."/>
            <person name="Egesi C."/>
            <person name="Nauluvula P."/>
            <person name="Lebot V."/>
            <person name="Ndunguru J."/>
            <person name="Mkamilo G."/>
            <person name="Bart R.S."/>
            <person name="Setter T.L."/>
            <person name="Gleadow R.M."/>
            <person name="Kulakow P."/>
            <person name="Ferguson M.E."/>
            <person name="Rounsley S."/>
            <person name="Rokhsar D.S."/>
        </authorList>
    </citation>
    <scope>NUCLEOTIDE SEQUENCE [LARGE SCALE GENOMIC DNA]</scope>
    <source>
        <strain evidence="2">cv. AM560-2</strain>
    </source>
</reference>